<dbReference type="AlphaFoldDB" id="A0A1I2HWX3"/>
<dbReference type="InterPro" id="IPR002937">
    <property type="entry name" value="Amino_oxidase"/>
</dbReference>
<proteinExistence type="predicted"/>
<keyword evidence="3" id="KW-1185">Reference proteome</keyword>
<protein>
    <submittedName>
        <fullName evidence="2">Oxygen-dependent protoporphyrinogen oxidase</fullName>
    </submittedName>
</protein>
<dbReference type="SUPFAM" id="SSF54373">
    <property type="entry name" value="FAD-linked reductases, C-terminal domain"/>
    <property type="match status" value="1"/>
</dbReference>
<dbReference type="RefSeq" id="WP_093379568.1">
    <property type="nucleotide sequence ID" value="NZ_BNAN01000001.1"/>
</dbReference>
<dbReference type="EMBL" id="FONZ01000005">
    <property type="protein sequence ID" value="SFF34332.1"/>
    <property type="molecule type" value="Genomic_DNA"/>
</dbReference>
<sequence>MSRRAPRVVVVGGGVAGLVIARDLARAGLNVEVLEGSRHLGGVVGPLTVQRDPTAQAAGRGRFRTVTVDAGAESFATRSVAVADLLEELHLTSRVVPPSPVGAWVAHDAGAAPLPRSGVLGIPTDLEEIERVAGRAAVRRARLDRYLPRRIGTGRAGTSVSLGHLVRARLGQEVLDRLVAPVAGGVHSTDPMLLDVDAVAPGLRRAVAEHGSLMAAAAALRAAAPAGAAVAGIRGGMHNLVTALADEVVGHGGVIRPGARVDAIERVAGTRRSPWRLTLADGATLGAAHVVVATDLPAAGALLTPLLPGVTIPQPSGGAGVSLVTLVLEHPDLNDAPRGTGVLVAPGAGPALGIRAKALTHASAKWDWVRDALPRDHHVVRLSFGRLGEADAPTASNDALISTAIHDVGVLLGVPVAPEQVVGSAVVRFPAGLPYAGVGHADRVRAVRAAAHEQPGLHVAGAWIAGTGLAAVVADARAVATALAEQLKNGTGHLAD</sequence>
<dbReference type="STRING" id="285351.SAMN04488035_2599"/>
<dbReference type="PANTHER" id="PTHR42923:SF3">
    <property type="entry name" value="PROTOPORPHYRINOGEN OXIDASE"/>
    <property type="match status" value="1"/>
</dbReference>
<dbReference type="PANTHER" id="PTHR42923">
    <property type="entry name" value="PROTOPORPHYRINOGEN OXIDASE"/>
    <property type="match status" value="1"/>
</dbReference>
<dbReference type="InterPro" id="IPR050464">
    <property type="entry name" value="Zeta_carotene_desat/Oxidored"/>
</dbReference>
<dbReference type="SUPFAM" id="SSF51905">
    <property type="entry name" value="FAD/NAD(P)-binding domain"/>
    <property type="match status" value="1"/>
</dbReference>
<dbReference type="Pfam" id="PF01593">
    <property type="entry name" value="Amino_oxidase"/>
    <property type="match status" value="1"/>
</dbReference>
<organism evidence="2 3">
    <name type="scientific">Flavimobilis marinus</name>
    <dbReference type="NCBI Taxonomy" id="285351"/>
    <lineage>
        <taxon>Bacteria</taxon>
        <taxon>Bacillati</taxon>
        <taxon>Actinomycetota</taxon>
        <taxon>Actinomycetes</taxon>
        <taxon>Micrococcales</taxon>
        <taxon>Jonesiaceae</taxon>
        <taxon>Flavimobilis</taxon>
    </lineage>
</organism>
<evidence type="ECO:0000313" key="3">
    <source>
        <dbReference type="Proteomes" id="UP000198520"/>
    </source>
</evidence>
<dbReference type="Gene3D" id="3.50.50.60">
    <property type="entry name" value="FAD/NAD(P)-binding domain"/>
    <property type="match status" value="1"/>
</dbReference>
<dbReference type="Gene3D" id="3.90.660.20">
    <property type="entry name" value="Protoporphyrinogen oxidase, mitochondrial, domain 2"/>
    <property type="match status" value="1"/>
</dbReference>
<dbReference type="Gene3D" id="1.10.3110.10">
    <property type="entry name" value="protoporphyrinogen ix oxidase, domain 3"/>
    <property type="match status" value="1"/>
</dbReference>
<evidence type="ECO:0000313" key="2">
    <source>
        <dbReference type="EMBL" id="SFF34332.1"/>
    </source>
</evidence>
<gene>
    <name evidence="2" type="ORF">SAMN04488035_2599</name>
</gene>
<accession>A0A1I2HWX3</accession>
<reference evidence="3" key="1">
    <citation type="submission" date="2016-10" db="EMBL/GenBank/DDBJ databases">
        <authorList>
            <person name="Varghese N."/>
            <person name="Submissions S."/>
        </authorList>
    </citation>
    <scope>NUCLEOTIDE SEQUENCE [LARGE SCALE GENOMIC DNA]</scope>
    <source>
        <strain evidence="3">DSM 19083</strain>
    </source>
</reference>
<dbReference type="GO" id="GO:0016491">
    <property type="term" value="F:oxidoreductase activity"/>
    <property type="evidence" value="ECO:0007669"/>
    <property type="project" value="InterPro"/>
</dbReference>
<dbReference type="InterPro" id="IPR036188">
    <property type="entry name" value="FAD/NAD-bd_sf"/>
</dbReference>
<feature type="domain" description="Amine oxidase" evidence="1">
    <location>
        <begin position="15"/>
        <end position="482"/>
    </location>
</feature>
<evidence type="ECO:0000259" key="1">
    <source>
        <dbReference type="Pfam" id="PF01593"/>
    </source>
</evidence>
<dbReference type="OrthoDB" id="3450553at2"/>
<name>A0A1I2HWX3_9MICO</name>
<dbReference type="Proteomes" id="UP000198520">
    <property type="component" value="Unassembled WGS sequence"/>
</dbReference>